<dbReference type="PANTHER" id="PTHR35370:SF1">
    <property type="entry name" value="TYPE VI SECRETION SYSTEM COMPONENT TSSF1"/>
    <property type="match status" value="1"/>
</dbReference>
<gene>
    <name evidence="1" type="ORF">MNBD_GAMMA23-2116</name>
</gene>
<dbReference type="PIRSF" id="PIRSF028304">
    <property type="entry name" value="UCP028304"/>
    <property type="match status" value="1"/>
</dbReference>
<accession>A0A3B1AEH1</accession>
<proteinExistence type="predicted"/>
<dbReference type="AlphaFoldDB" id="A0A3B1AEH1"/>
<dbReference type="Pfam" id="PF05947">
    <property type="entry name" value="T6SS_TssF"/>
    <property type="match status" value="1"/>
</dbReference>
<reference evidence="1" key="1">
    <citation type="submission" date="2018-06" db="EMBL/GenBank/DDBJ databases">
        <authorList>
            <person name="Zhirakovskaya E."/>
        </authorList>
    </citation>
    <scope>NUCLEOTIDE SEQUENCE</scope>
</reference>
<sequence>MADELLPYFEKELAFIRQLGSEFSKEQPKIAGRLGINADTIEDPHVSRLIESFAYLNARIQHKLDDDFPELSDSLLNVLFPHYQRPIPSMSIIQFDADKDQLDSSYTIEKDALLETELFKGERCHFTTVYPTEILPIQVISAKVIGRPFVTPGSASVKGAQSVLKISLETFSNEITFSELNPDTIRFYLKGQSQHINPLYQLLLNDCLNVVMAQSEDDTTPVYLGKDCIQAVGFEDEDGMLPYPPSSFTGYRLLTEYFIFPEKFMFVDFTGLTKKLAAHTSNKLDLYIYFSTSDVELEHNISSETFLLGCTPVINLFKQKTDPIKLDHTQDEYQVIPDVRRPAGFEVYSIDKVTATNSSGEHEEFHPIYGLTHEHQESESHSFWSASRRHSKLGDFERDDATDVYINLVDLNFNPNQADDRILIINTTCSNRNQPAKLPFNNEQPKLQCVDSAPPCASIRCITKPSVTVQPPLRNHARWRLLSHLNLNHLSLTGQDNATEALKEILRLYDFGESAVTRALIASIENVNAHPISAPLNIDGRATLCRGIEVEVTLDDSQLAGSSSFLFASVLEHFFALYCSINSFTRVLIKLKNKEGYLKKCPPRAGKKILL</sequence>
<evidence type="ECO:0000313" key="1">
    <source>
        <dbReference type="EMBL" id="VAW90996.1"/>
    </source>
</evidence>
<dbReference type="EMBL" id="UOFT01000002">
    <property type="protein sequence ID" value="VAW90996.1"/>
    <property type="molecule type" value="Genomic_DNA"/>
</dbReference>
<dbReference type="NCBIfam" id="TIGR03359">
    <property type="entry name" value="VI_chp_6"/>
    <property type="match status" value="1"/>
</dbReference>
<name>A0A3B1AEH1_9ZZZZ</name>
<dbReference type="PANTHER" id="PTHR35370">
    <property type="entry name" value="CYTOPLASMIC PROTEIN-RELATED-RELATED"/>
    <property type="match status" value="1"/>
</dbReference>
<organism evidence="1">
    <name type="scientific">hydrothermal vent metagenome</name>
    <dbReference type="NCBI Taxonomy" id="652676"/>
    <lineage>
        <taxon>unclassified sequences</taxon>
        <taxon>metagenomes</taxon>
        <taxon>ecological metagenomes</taxon>
    </lineage>
</organism>
<dbReference type="InterPro" id="IPR010272">
    <property type="entry name" value="T6SS_TssF"/>
</dbReference>
<protein>
    <submittedName>
        <fullName evidence="1">Protein ImpG/VasA</fullName>
    </submittedName>
</protein>